<evidence type="ECO:0000256" key="3">
    <source>
        <dbReference type="SAM" id="MobiDB-lite"/>
    </source>
</evidence>
<comment type="caution">
    <text evidence="5">The sequence shown here is derived from an EMBL/GenBank/DDBJ whole genome shotgun (WGS) entry which is preliminary data.</text>
</comment>
<feature type="compositionally biased region" description="Acidic residues" evidence="3">
    <location>
        <begin position="842"/>
        <end position="853"/>
    </location>
</feature>
<dbReference type="Pfam" id="PF01612">
    <property type="entry name" value="DNA_pol_A_exo1"/>
    <property type="match status" value="1"/>
</dbReference>
<evidence type="ECO:0000313" key="6">
    <source>
        <dbReference type="Proteomes" id="UP001470230"/>
    </source>
</evidence>
<dbReference type="Proteomes" id="UP001470230">
    <property type="component" value="Unassembled WGS sequence"/>
</dbReference>
<keyword evidence="1" id="KW-0540">Nuclease</keyword>
<evidence type="ECO:0000313" key="5">
    <source>
        <dbReference type="EMBL" id="KAK8853715.1"/>
    </source>
</evidence>
<feature type="region of interest" description="Disordered" evidence="3">
    <location>
        <begin position="840"/>
        <end position="863"/>
    </location>
</feature>
<gene>
    <name evidence="5" type="ORF">M9Y10_016258</name>
</gene>
<dbReference type="InterPro" id="IPR012337">
    <property type="entry name" value="RNaseH-like_sf"/>
</dbReference>
<evidence type="ECO:0000256" key="2">
    <source>
        <dbReference type="ARBA" id="ARBA00022801"/>
    </source>
</evidence>
<feature type="compositionally biased region" description="Basic and acidic residues" evidence="3">
    <location>
        <begin position="854"/>
        <end position="863"/>
    </location>
</feature>
<organism evidence="5 6">
    <name type="scientific">Tritrichomonas musculus</name>
    <dbReference type="NCBI Taxonomy" id="1915356"/>
    <lineage>
        <taxon>Eukaryota</taxon>
        <taxon>Metamonada</taxon>
        <taxon>Parabasalia</taxon>
        <taxon>Tritrichomonadida</taxon>
        <taxon>Tritrichomonadidae</taxon>
        <taxon>Tritrichomonas</taxon>
    </lineage>
</organism>
<protein>
    <recommendedName>
        <fullName evidence="4">3'-5' exonuclease domain-containing protein</fullName>
    </recommendedName>
</protein>
<accession>A0ABR2HVU0</accession>
<dbReference type="SUPFAM" id="SSF53098">
    <property type="entry name" value="Ribonuclease H-like"/>
    <property type="match status" value="1"/>
</dbReference>
<dbReference type="PANTHER" id="PTHR13620:SF104">
    <property type="entry name" value="EXONUCLEASE 3'-5' DOMAIN-CONTAINING PROTEIN 2"/>
    <property type="match status" value="1"/>
</dbReference>
<dbReference type="InterPro" id="IPR051132">
    <property type="entry name" value="3-5_Exonuclease_domain"/>
</dbReference>
<keyword evidence="6" id="KW-1185">Reference proteome</keyword>
<dbReference type="EMBL" id="JAPFFF010000021">
    <property type="protein sequence ID" value="KAK8853715.1"/>
    <property type="molecule type" value="Genomic_DNA"/>
</dbReference>
<keyword evidence="2" id="KW-0378">Hydrolase</keyword>
<feature type="domain" description="3'-5' exonuclease" evidence="4">
    <location>
        <begin position="522"/>
        <end position="667"/>
    </location>
</feature>
<dbReference type="InterPro" id="IPR002562">
    <property type="entry name" value="3'-5'_exonuclease_dom"/>
</dbReference>
<evidence type="ECO:0000256" key="1">
    <source>
        <dbReference type="ARBA" id="ARBA00022722"/>
    </source>
</evidence>
<proteinExistence type="predicted"/>
<dbReference type="InterPro" id="IPR036397">
    <property type="entry name" value="RNaseH_sf"/>
</dbReference>
<dbReference type="Gene3D" id="3.30.420.10">
    <property type="entry name" value="Ribonuclease H-like superfamily/Ribonuclease H"/>
    <property type="match status" value="1"/>
</dbReference>
<name>A0ABR2HVU0_9EUKA</name>
<dbReference type="PANTHER" id="PTHR13620">
    <property type="entry name" value="3-5 EXONUCLEASE"/>
    <property type="match status" value="1"/>
</dbReference>
<evidence type="ECO:0000259" key="4">
    <source>
        <dbReference type="Pfam" id="PF01612"/>
    </source>
</evidence>
<reference evidence="5 6" key="1">
    <citation type="submission" date="2024-04" db="EMBL/GenBank/DDBJ databases">
        <title>Tritrichomonas musculus Genome.</title>
        <authorList>
            <person name="Alves-Ferreira E."/>
            <person name="Grigg M."/>
            <person name="Lorenzi H."/>
            <person name="Galac M."/>
        </authorList>
    </citation>
    <scope>NUCLEOTIDE SEQUENCE [LARGE SCALE GENOMIC DNA]</scope>
    <source>
        <strain evidence="5 6">EAF2021</strain>
    </source>
</reference>
<sequence>MSFKDEIHFEGDSILNSYASMEWAIGDSYLVEFYSGKLVPVFLYDTTCNLKEIFETISKDQIIFVDFGLSKSKKGCPSFVLFTFCCKSGVYNIRQIGCEPNKQLKVFFGKKNLQFIGFQGIFIRKILSQFFGKNFHINYTDFFQKIPNTQDIPSFFAQYNGESKVNFDFRKSINEITMKQILTSSFWPYSLSLLYPKYKSSLGDEKNKSEEESEIEGNLIVFDKGILPKKYVNKKWPINSTYKVQFSQTEPPVEVTLFDGDSDCSKPLESLSNDRLIFADFESTPFDIYEDGDVPINVITFCGLSGVFVFHCKNAKGNDQIRHFLSKKDDQKFYTFGVMYLRMNLEKMFGYDIETDIEDISRTRVPKGQFANHFNFIKKHCKTQLSYSEKEFRMDSAKKWGLRNLPFRQVLHTAFIAYGLSLCYENLPPIIESQVEQHFFEEVDFEQDQDESDDYDPKGQNIDYGKISFNEETPLSSFGDSKWTLESFAEIEFFPGQFSKVYLLDAVNDIQKYAPLISCDDVIFFDMEYLPLNRVEAAPVCLFQFCCSKGAFLFRQRKNEKNEEMMHFLSKENGLKFVAKGIPGDMDRLRRFFGDDFEMNIEDVELTRLRPYKFSLNFEKMVEKFGGKPSELFKDKKVSCSNWNSKKLKKIQVIYSAFDVVALYQCYPNYFPRKSETFWQPKIRKSNPKRELVKKAVSLKKLRNSEKVDVDQFWNSNPDMVLSMIGLDFDLLKFAVLRCLSVVKGNKLQCKKCQKFKSSYARKFIEHCQKHFNASEVADDAEMNVKELFLSFLNLTGRVSVSKKKCYMCNNPLDSKSNLCEHCWNEHPAIINEIIYQMNDKEESDDDEEEEENDSHNPDADCD</sequence>